<protein>
    <submittedName>
        <fullName evidence="8">MFS transporter</fullName>
    </submittedName>
</protein>
<dbReference type="AlphaFoldDB" id="A0A2W4LI16"/>
<organism evidence="8">
    <name type="scientific">Thermocrispum agreste</name>
    <dbReference type="NCBI Taxonomy" id="37925"/>
    <lineage>
        <taxon>Bacteria</taxon>
        <taxon>Bacillati</taxon>
        <taxon>Actinomycetota</taxon>
        <taxon>Actinomycetes</taxon>
        <taxon>Pseudonocardiales</taxon>
        <taxon>Pseudonocardiaceae</taxon>
        <taxon>Thermocrispum</taxon>
    </lineage>
</organism>
<dbReference type="InterPro" id="IPR020846">
    <property type="entry name" value="MFS_dom"/>
</dbReference>
<feature type="transmembrane region" description="Helical" evidence="6">
    <location>
        <begin position="45"/>
        <end position="67"/>
    </location>
</feature>
<keyword evidence="3 6" id="KW-0812">Transmembrane</keyword>
<dbReference type="SUPFAM" id="SSF103473">
    <property type="entry name" value="MFS general substrate transporter"/>
    <property type="match status" value="1"/>
</dbReference>
<evidence type="ECO:0000256" key="5">
    <source>
        <dbReference type="ARBA" id="ARBA00023136"/>
    </source>
</evidence>
<evidence type="ECO:0000259" key="7">
    <source>
        <dbReference type="PROSITE" id="PS50850"/>
    </source>
</evidence>
<evidence type="ECO:0000256" key="4">
    <source>
        <dbReference type="ARBA" id="ARBA00022989"/>
    </source>
</evidence>
<feature type="transmembrane region" description="Helical" evidence="6">
    <location>
        <begin position="261"/>
        <end position="285"/>
    </location>
</feature>
<sequence length="453" mass="48002">MSEVTSDPTRTFRRVLANTLLAGVTTTFLWFALTFWVYLETRSVLAASLISGLYMLVSAAAGSFFGAIVDAHRKKTSMVLSSTSTLLVYLVAGLIYLTVPVARLVDFTDAFFWLFNGLVLIGGVMGSLRSIALSTTVTLLVPADRRDKANGMVGTVNGLAHMATSVFSGLAIGFLGMGGTIVVSIVLTAAALLHLATIRIDEPHVERSERSRMDVRGTWRTIRAVPGLWALILFAAFNNLVMGVFMALTDPYGLTLFSVETWGIVLGVVGIGFIAGGACVARFGLGRSPLRTLLLVNMLLAVVGVATAIRGWQLLLVLGMFGFMFLIPVAEAAEQTILQRVVPFERQGRVFGLAQSVESAAAPVSSFVIGPLAQLVIIPFMATDAGHTTFGWLLGDGPARGIALAFVAASLIMLVTVLAAFSSAAYRRLNRACAETEATIAPVVTPSPVPVAA</sequence>
<dbReference type="InterPro" id="IPR011701">
    <property type="entry name" value="MFS"/>
</dbReference>
<dbReference type="InterPro" id="IPR036259">
    <property type="entry name" value="MFS_trans_sf"/>
</dbReference>
<feature type="transmembrane region" description="Helical" evidence="6">
    <location>
        <begin position="111"/>
        <end position="141"/>
    </location>
</feature>
<feature type="transmembrane region" description="Helical" evidence="6">
    <location>
        <begin position="292"/>
        <end position="309"/>
    </location>
</feature>
<feature type="transmembrane region" description="Helical" evidence="6">
    <location>
        <begin position="79"/>
        <end position="99"/>
    </location>
</feature>
<keyword evidence="5 6" id="KW-0472">Membrane</keyword>
<evidence type="ECO:0000256" key="3">
    <source>
        <dbReference type="ARBA" id="ARBA00022692"/>
    </source>
</evidence>
<accession>A0A2W4LI16</accession>
<feature type="domain" description="Major facilitator superfamily (MFS) profile" evidence="7">
    <location>
        <begin position="11"/>
        <end position="428"/>
    </location>
</feature>
<dbReference type="Gene3D" id="1.20.1250.20">
    <property type="entry name" value="MFS general substrate transporter like domains"/>
    <property type="match status" value="1"/>
</dbReference>
<feature type="transmembrane region" description="Helical" evidence="6">
    <location>
        <begin position="402"/>
        <end position="421"/>
    </location>
</feature>
<dbReference type="PANTHER" id="PTHR23513:SF6">
    <property type="entry name" value="MAJOR FACILITATOR SUPERFAMILY ASSOCIATED DOMAIN-CONTAINING PROTEIN"/>
    <property type="match status" value="1"/>
</dbReference>
<feature type="transmembrane region" description="Helical" evidence="6">
    <location>
        <begin position="153"/>
        <end position="175"/>
    </location>
</feature>
<comment type="caution">
    <text evidence="8">The sequence shown here is derived from an EMBL/GenBank/DDBJ whole genome shotgun (WGS) entry which is preliminary data.</text>
</comment>
<dbReference type="Pfam" id="PF07690">
    <property type="entry name" value="MFS_1"/>
    <property type="match status" value="1"/>
</dbReference>
<feature type="transmembrane region" description="Helical" evidence="6">
    <location>
        <begin position="359"/>
        <end position="382"/>
    </location>
</feature>
<comment type="subcellular location">
    <subcellularLocation>
        <location evidence="1">Cell membrane</location>
        <topology evidence="1">Multi-pass membrane protein</topology>
    </subcellularLocation>
</comment>
<proteinExistence type="predicted"/>
<feature type="transmembrane region" description="Helical" evidence="6">
    <location>
        <begin position="315"/>
        <end position="338"/>
    </location>
</feature>
<evidence type="ECO:0000313" key="8">
    <source>
        <dbReference type="EMBL" id="PZM95326.1"/>
    </source>
</evidence>
<reference evidence="8" key="1">
    <citation type="submission" date="2018-05" db="EMBL/GenBank/DDBJ databases">
        <authorList>
            <person name="Lanie J.A."/>
            <person name="Ng W.-L."/>
            <person name="Kazmierczak K.M."/>
            <person name="Andrzejewski T.M."/>
            <person name="Davidsen T.M."/>
            <person name="Wayne K.J."/>
            <person name="Tettelin H."/>
            <person name="Glass J.I."/>
            <person name="Rusch D."/>
            <person name="Podicherti R."/>
            <person name="Tsui H.-C.T."/>
            <person name="Winkler M.E."/>
        </authorList>
    </citation>
    <scope>NUCLEOTIDE SEQUENCE</scope>
    <source>
        <strain evidence="8">ZC4RG45</strain>
    </source>
</reference>
<feature type="transmembrane region" description="Helical" evidence="6">
    <location>
        <begin position="20"/>
        <end position="39"/>
    </location>
</feature>
<gene>
    <name evidence="8" type="ORF">DIU77_12590</name>
</gene>
<dbReference type="EMBL" id="QGUI01000487">
    <property type="protein sequence ID" value="PZM95326.1"/>
    <property type="molecule type" value="Genomic_DNA"/>
</dbReference>
<dbReference type="CDD" id="cd06173">
    <property type="entry name" value="MFS_MefA_like"/>
    <property type="match status" value="1"/>
</dbReference>
<name>A0A2W4LI16_9PSEU</name>
<dbReference type="PANTHER" id="PTHR23513">
    <property type="entry name" value="INTEGRAL MEMBRANE EFFLUX PROTEIN-RELATED"/>
    <property type="match status" value="1"/>
</dbReference>
<dbReference type="GO" id="GO:0005886">
    <property type="term" value="C:plasma membrane"/>
    <property type="evidence" value="ECO:0007669"/>
    <property type="project" value="UniProtKB-SubCell"/>
</dbReference>
<dbReference type="PROSITE" id="PS50850">
    <property type="entry name" value="MFS"/>
    <property type="match status" value="1"/>
</dbReference>
<evidence type="ECO:0000256" key="2">
    <source>
        <dbReference type="ARBA" id="ARBA00022475"/>
    </source>
</evidence>
<evidence type="ECO:0000256" key="6">
    <source>
        <dbReference type="SAM" id="Phobius"/>
    </source>
</evidence>
<evidence type="ECO:0000256" key="1">
    <source>
        <dbReference type="ARBA" id="ARBA00004651"/>
    </source>
</evidence>
<keyword evidence="4 6" id="KW-1133">Transmembrane helix</keyword>
<feature type="transmembrane region" description="Helical" evidence="6">
    <location>
        <begin position="181"/>
        <end position="200"/>
    </location>
</feature>
<dbReference type="GO" id="GO:0022857">
    <property type="term" value="F:transmembrane transporter activity"/>
    <property type="evidence" value="ECO:0007669"/>
    <property type="project" value="InterPro"/>
</dbReference>
<feature type="transmembrane region" description="Helical" evidence="6">
    <location>
        <begin position="221"/>
        <end position="249"/>
    </location>
</feature>
<keyword evidence="2" id="KW-1003">Cell membrane</keyword>